<reference evidence="10" key="1">
    <citation type="submission" date="2025-08" db="UniProtKB">
        <authorList>
            <consortium name="RefSeq"/>
        </authorList>
    </citation>
    <scope>IDENTIFICATION</scope>
</reference>
<dbReference type="GO" id="GO:0070507">
    <property type="term" value="P:regulation of microtubule cytoskeleton organization"/>
    <property type="evidence" value="ECO:0007669"/>
    <property type="project" value="TreeGrafter"/>
</dbReference>
<feature type="region of interest" description="Disordered" evidence="7">
    <location>
        <begin position="733"/>
        <end position="828"/>
    </location>
</feature>
<dbReference type="SMART" id="SM00233">
    <property type="entry name" value="PH"/>
    <property type="match status" value="1"/>
</dbReference>
<dbReference type="GO" id="GO:0045180">
    <property type="term" value="C:basal cortex"/>
    <property type="evidence" value="ECO:0007669"/>
    <property type="project" value="TreeGrafter"/>
</dbReference>
<feature type="compositionally biased region" description="Basic and acidic residues" evidence="7">
    <location>
        <begin position="672"/>
        <end position="687"/>
    </location>
</feature>
<evidence type="ECO:0000256" key="7">
    <source>
        <dbReference type="SAM" id="MobiDB-lite"/>
    </source>
</evidence>
<feature type="region of interest" description="Disordered" evidence="7">
    <location>
        <begin position="1309"/>
        <end position="1332"/>
    </location>
</feature>
<dbReference type="GeneID" id="106580939"/>
<dbReference type="FunFam" id="2.60.200.20:FF:000004">
    <property type="entry name" value="pleckstrin homology-like domain family B member 1 isoform X1"/>
    <property type="match status" value="1"/>
</dbReference>
<evidence type="ECO:0000256" key="2">
    <source>
        <dbReference type="ARBA" id="ARBA00022553"/>
    </source>
</evidence>
<organism evidence="9 10">
    <name type="scientific">Salmo salar</name>
    <name type="common">Atlantic salmon</name>
    <dbReference type="NCBI Taxonomy" id="8030"/>
    <lineage>
        <taxon>Eukaryota</taxon>
        <taxon>Metazoa</taxon>
        <taxon>Chordata</taxon>
        <taxon>Craniata</taxon>
        <taxon>Vertebrata</taxon>
        <taxon>Euteleostomi</taxon>
        <taxon>Actinopterygii</taxon>
        <taxon>Neopterygii</taxon>
        <taxon>Teleostei</taxon>
        <taxon>Protacanthopterygii</taxon>
        <taxon>Salmoniformes</taxon>
        <taxon>Salmonidae</taxon>
        <taxon>Salmoninae</taxon>
        <taxon>Salmo</taxon>
    </lineage>
</organism>
<dbReference type="InterPro" id="IPR011993">
    <property type="entry name" value="PH-like_dom_sf"/>
</dbReference>
<feature type="compositionally biased region" description="Polar residues" evidence="7">
    <location>
        <begin position="211"/>
        <end position="221"/>
    </location>
</feature>
<dbReference type="FunFam" id="2.30.29.30:FF:000006">
    <property type="entry name" value="Pleckstrin homology like domain family B member 1"/>
    <property type="match status" value="1"/>
</dbReference>
<keyword evidence="9" id="KW-1185">Reference proteome</keyword>
<keyword evidence="3 6" id="KW-0175">Coiled coil</keyword>
<feature type="region of interest" description="Disordered" evidence="7">
    <location>
        <begin position="572"/>
        <end position="637"/>
    </location>
</feature>
<dbReference type="InterPro" id="IPR052212">
    <property type="entry name" value="PH-like_domain"/>
</dbReference>
<dbReference type="InterPro" id="IPR037810">
    <property type="entry name" value="PHLDB1/2/3_PH"/>
</dbReference>
<feature type="region of interest" description="Disordered" evidence="7">
    <location>
        <begin position="509"/>
        <end position="554"/>
    </location>
</feature>
<protein>
    <recommendedName>
        <fullName evidence="4">Pleckstrin homology-like domain family B member 1</fullName>
    </recommendedName>
    <alternativeName>
        <fullName evidence="5">Protein LL5-alpha</fullName>
    </alternativeName>
</protein>
<evidence type="ECO:0000256" key="6">
    <source>
        <dbReference type="SAM" id="Coils"/>
    </source>
</evidence>
<feature type="region of interest" description="Disordered" evidence="7">
    <location>
        <begin position="1386"/>
        <end position="1447"/>
    </location>
</feature>
<feature type="compositionally biased region" description="Low complexity" evidence="7">
    <location>
        <begin position="1313"/>
        <end position="1326"/>
    </location>
</feature>
<dbReference type="InterPro" id="IPR001849">
    <property type="entry name" value="PH_domain"/>
</dbReference>
<keyword evidence="1" id="KW-0488">Methylation</keyword>
<dbReference type="RefSeq" id="XP_014017984.1">
    <property type="nucleotide sequence ID" value="XM_014162509.2"/>
</dbReference>
<dbReference type="CDD" id="cd14673">
    <property type="entry name" value="PH_PHLDB1_2"/>
    <property type="match status" value="1"/>
</dbReference>
<evidence type="ECO:0000256" key="3">
    <source>
        <dbReference type="ARBA" id="ARBA00023054"/>
    </source>
</evidence>
<keyword evidence="2" id="KW-0597">Phosphoprotein</keyword>
<dbReference type="PANTHER" id="PTHR12156:SF30">
    <property type="entry name" value="PLECKSTRIN HOMOLOGY-LIKE DOMAIN FAMILY B MEMBER 1 ISOFORM X1"/>
    <property type="match status" value="1"/>
</dbReference>
<sequence>MEHYLCPANDGVKIFLPSNPQTKIQVVPKDLHVSEGMIDNAVDMDSLNRNLPECGWQTHKVLQSTPLDLFESGKALKVQAERPHLVSLGSGRLSTAITLLPLPEGRTTVGHGAMDISIQGPGVAAQHCSIENRAGIITLHPCGNQCAIDGLPVTKPVRLSQGCMLCFGQSAFFRFNHPEEAFRMKSMMPEGSRGSGGNYRIHSDTESLVNGNHQSGASQSCHPAPGARDSCSEHSAIVSSIEKDLQDIMDSLVMDDPQPSSSDHPIPHSLLSPMVNGGGRYLLSPPTSPGAMSVGSSYENTSPPFSPLSSPSAASSAGSYTSPSPSGCLDPQDPSLPPVPVRSSSYNYTTTPPIPQPRTILTNYSPGGGVQRVPESPRHQRKGLLEAPQSPKPARRGQRLDSPGGVGSESPRLTHQSVASADAGYMGMGRNAVPSSPRLTSKFPYSSTSSSPSSPRTKAGTILQERPASPFREQADHSLTSSPSRQLLSQPSRAFQPPLDPIVHIIQGGSPLQQHHPFPHPRTLQPPESPRLTRRNLELSSGGSSMKELPPLSPSMARRGVPVHLGALPGTIPTLRTPESPSSSSLGKLGVPESPRLLRKAGSPAEDQFGSSVVRARSPSPTSGLMMMESGGGGRKASFGNAISPAYSLGSLPDSSPLASPRGHRKMSGGSRDQRGPHPGMRERKNSISEISDNEDELLEYHRRQREERLREQEMERLERQRLETILNLCAEYNKGDGPVGGEAEGRMGFPGGLGPGEGAARRPSMDSLAGSSSLRRSMAQRQQRESDEENLKEECSSTESTHQEVRTPLSPQALHNGDKYQHEEQSVTGGVGRAELGYLEDERVRVLARVDELKSRITELEQQLQESKQEAEMERALLQGERQAELDQIEAETEIIRQLQHKRNELENVIQREKDKALPNPGWLPKTVSSWFCHPKERANVDAERRALASLQEGYSELKNQLHNCPESLREQLHEQLKREGETLESETKQFEDLEFQQLERESSLEEERETISQQLMQERAEYHTSVAKRKDKVAALEGQASQLGQQASQECDRLAKDRNLTLQMLHKEKERLSALEKRYLSLTGGRTFPKSSSTMKEEYMKLSDVYRMYGRDCHDTQLTTSAQHGLSLILDTAVPCEEYLTVGQLTQIFGMPKVESSPTSPLRPLQSGAGDPAFSCLSVPHGSSPSLSVEYQPERSRPQIPTLDLEQWYQEVMAAGESSHLCPPLPAKSLSLRRPMQVFRSKLDSDAGQMVHQPKAGSGSHLQCGAATLGRNTTSKSPLMVPSSTGSLPRNLAATMQDIETKRALALQQKESSLPSTSESPCSTMDNPTDRQIDRQIDRQTSDPGSHQVIEEQRRRLAELKQRAAVEAQCQWDALHGSQTHLNTQYAPSHVHGPPMVHHSILHHQPPPAGEQPYDTLSLESSDSMDTSVSTGNNSACSPDNMSSASGMDALKIEEMEKMLKEAHLEKARLIESRERESHARRQMLEEERRRREEAEKRLQEETVHRQQLVDKEVKMRSKNFSQARPMTRYLPIRKEEFDLRSHIESSGHNVETSHHVILTEKMCKGYLVKMGGKIKSWKKRWFVFDRLKRTFSYYVDKHETKLKGVIYFQAIEEVYYDHLRIATKKGFFNLNLANHFSELLPPQFRRESPNPSLTFCVKTHDRLYYMVAPAPEAMRIWMDVIVTGAEGYTQFMN</sequence>
<feature type="region of interest" description="Disordered" evidence="7">
    <location>
        <begin position="652"/>
        <end position="699"/>
    </location>
</feature>
<feature type="compositionally biased region" description="Polar residues" evidence="7">
    <location>
        <begin position="577"/>
        <end position="586"/>
    </location>
</feature>
<evidence type="ECO:0000256" key="1">
    <source>
        <dbReference type="ARBA" id="ARBA00022481"/>
    </source>
</evidence>
<evidence type="ECO:0000259" key="8">
    <source>
        <dbReference type="PROSITE" id="PS50003"/>
    </source>
</evidence>
<feature type="coiled-coil region" evidence="6">
    <location>
        <begin position="1455"/>
        <end position="1514"/>
    </location>
</feature>
<feature type="compositionally biased region" description="Gly residues" evidence="7">
    <location>
        <begin position="738"/>
        <end position="758"/>
    </location>
</feature>
<feature type="coiled-coil region" evidence="6">
    <location>
        <begin position="844"/>
        <end position="917"/>
    </location>
</feature>
<feature type="region of interest" description="Disordered" evidence="7">
    <location>
        <begin position="211"/>
        <end position="234"/>
    </location>
</feature>
<feature type="region of interest" description="Disordered" evidence="7">
    <location>
        <begin position="426"/>
        <end position="496"/>
    </location>
</feature>
<dbReference type="PANTHER" id="PTHR12156">
    <property type="entry name" value="PLECKSTRIN HOMOLOGY-LIKE DOMAIN, FAMILY B, MEMBER 3"/>
    <property type="match status" value="1"/>
</dbReference>
<feature type="compositionally biased region" description="Low complexity" evidence="7">
    <location>
        <begin position="341"/>
        <end position="362"/>
    </location>
</feature>
<feature type="compositionally biased region" description="Polar residues" evidence="7">
    <location>
        <begin position="770"/>
        <end position="782"/>
    </location>
</feature>
<dbReference type="Gene3D" id="2.60.200.20">
    <property type="match status" value="1"/>
</dbReference>
<feature type="compositionally biased region" description="Polar residues" evidence="7">
    <location>
        <begin position="1420"/>
        <end position="1447"/>
    </location>
</feature>
<feature type="compositionally biased region" description="Basic and acidic residues" evidence="7">
    <location>
        <begin position="817"/>
        <end position="826"/>
    </location>
</feature>
<evidence type="ECO:0000313" key="10">
    <source>
        <dbReference type="RefSeq" id="XP_014017984.1"/>
    </source>
</evidence>
<gene>
    <name evidence="10" type="primary">LOC106580939</name>
</gene>
<dbReference type="PROSITE" id="PS50003">
    <property type="entry name" value="PH_DOMAIN"/>
    <property type="match status" value="1"/>
</dbReference>
<dbReference type="Proteomes" id="UP001652741">
    <property type="component" value="Chromosome ssa20"/>
</dbReference>
<name>A0A1S3NRE8_SALSA</name>
<feature type="coiled-coil region" evidence="6">
    <location>
        <begin position="942"/>
        <end position="1023"/>
    </location>
</feature>
<feature type="region of interest" description="Disordered" evidence="7">
    <location>
        <begin position="252"/>
        <end position="414"/>
    </location>
</feature>
<evidence type="ECO:0000256" key="5">
    <source>
        <dbReference type="ARBA" id="ARBA00077655"/>
    </source>
</evidence>
<feature type="domain" description="PH" evidence="8">
    <location>
        <begin position="1563"/>
        <end position="1689"/>
    </location>
</feature>
<dbReference type="SUPFAM" id="SSF50729">
    <property type="entry name" value="PH domain-like"/>
    <property type="match status" value="1"/>
</dbReference>
<feature type="compositionally biased region" description="Low complexity" evidence="7">
    <location>
        <begin position="307"/>
        <end position="326"/>
    </location>
</feature>
<evidence type="ECO:0000313" key="9">
    <source>
        <dbReference type="Proteomes" id="UP001652741"/>
    </source>
</evidence>
<feature type="compositionally biased region" description="Low complexity" evidence="7">
    <location>
        <begin position="481"/>
        <end position="493"/>
    </location>
</feature>
<dbReference type="CDD" id="cd22713">
    <property type="entry name" value="FHA_PHLB1"/>
    <property type="match status" value="1"/>
</dbReference>
<dbReference type="Pfam" id="PF00498">
    <property type="entry name" value="FHA"/>
    <property type="match status" value="1"/>
</dbReference>
<evidence type="ECO:0000256" key="4">
    <source>
        <dbReference type="ARBA" id="ARBA00069090"/>
    </source>
</evidence>
<dbReference type="SUPFAM" id="SSF49879">
    <property type="entry name" value="SMAD/FHA domain"/>
    <property type="match status" value="1"/>
</dbReference>
<accession>A0A1S3NRE8</accession>
<dbReference type="Gene3D" id="2.30.29.30">
    <property type="entry name" value="Pleckstrin-homology domain (PH domain)/Phosphotyrosine-binding domain (PTB)"/>
    <property type="match status" value="1"/>
</dbReference>
<feature type="compositionally biased region" description="Low complexity" evidence="7">
    <location>
        <begin position="440"/>
        <end position="457"/>
    </location>
</feature>
<dbReference type="Pfam" id="PF00169">
    <property type="entry name" value="PH"/>
    <property type="match status" value="1"/>
</dbReference>
<dbReference type="InterPro" id="IPR000253">
    <property type="entry name" value="FHA_dom"/>
</dbReference>
<dbReference type="InterPro" id="IPR008984">
    <property type="entry name" value="SMAD_FHA_dom_sf"/>
</dbReference>
<proteinExistence type="predicted"/>